<dbReference type="InterPro" id="IPR050469">
    <property type="entry name" value="Diguanylate_Cyclase"/>
</dbReference>
<feature type="transmembrane region" description="Helical" evidence="3">
    <location>
        <begin position="187"/>
        <end position="208"/>
    </location>
</feature>
<protein>
    <recommendedName>
        <fullName evidence="1">diguanylate cyclase</fullName>
        <ecNumber evidence="1">2.7.7.65</ecNumber>
    </recommendedName>
</protein>
<comment type="catalytic activity">
    <reaction evidence="2">
        <text>2 GTP = 3',3'-c-di-GMP + 2 diphosphate</text>
        <dbReference type="Rhea" id="RHEA:24898"/>
        <dbReference type="ChEBI" id="CHEBI:33019"/>
        <dbReference type="ChEBI" id="CHEBI:37565"/>
        <dbReference type="ChEBI" id="CHEBI:58805"/>
        <dbReference type="EC" id="2.7.7.65"/>
    </reaction>
</comment>
<feature type="transmembrane region" description="Helical" evidence="3">
    <location>
        <begin position="43"/>
        <end position="63"/>
    </location>
</feature>
<evidence type="ECO:0000256" key="3">
    <source>
        <dbReference type="SAM" id="Phobius"/>
    </source>
</evidence>
<feature type="transmembrane region" description="Helical" evidence="3">
    <location>
        <begin position="228"/>
        <end position="249"/>
    </location>
</feature>
<feature type="domain" description="GGDEF" evidence="4">
    <location>
        <begin position="290"/>
        <end position="418"/>
    </location>
</feature>
<organism evidence="5 6">
    <name type="scientific">Herminiimonas contaminans</name>
    <dbReference type="NCBI Taxonomy" id="1111140"/>
    <lineage>
        <taxon>Bacteria</taxon>
        <taxon>Pseudomonadati</taxon>
        <taxon>Pseudomonadota</taxon>
        <taxon>Betaproteobacteria</taxon>
        <taxon>Burkholderiales</taxon>
        <taxon>Oxalobacteraceae</taxon>
        <taxon>Herminiimonas</taxon>
    </lineage>
</organism>
<dbReference type="NCBIfam" id="TIGR00254">
    <property type="entry name" value="GGDEF"/>
    <property type="match status" value="1"/>
</dbReference>
<evidence type="ECO:0000313" key="5">
    <source>
        <dbReference type="EMBL" id="MBF8179327.1"/>
    </source>
</evidence>
<sequence>MLSYLTIVLIVSIENPLKSLPSCNLIQDTTYLRGSSRKSMDSLTAGIALILVQFCIALVMAGVFYTTPSEKCTKYWALSGAWIAFGILIAIVNNRLHRPAFILNGTGAVVIGLIFQWHGIRAFYKKPPQKWGWIICIVFVCILAMLFMLGANFQQRSILISVTVLTLLGLSLHAVWRGQQGPPKTFVQALVLGAIVLLMIGNVLRITIASLQIMGTLPMERSGFEIAVAYMIPTVGTVLFSIGLLLLYFERTVEENRHLATHDELSKLLNRRAIVSAGEYSLASASRLGHELTIAFIDIDMFKYFNDKFGHAAGDTVIQDVAAILQQTCRTIDLVGRYGGEEFLIILPGVNRDDAALVGQRLVDAVRKYRFLGTHPVTISAGLTTLPKTEVCTWDQLVRRADAALYEAKGLGRNRYAA</sequence>
<evidence type="ECO:0000313" key="6">
    <source>
        <dbReference type="Proteomes" id="UP000657372"/>
    </source>
</evidence>
<dbReference type="Pfam" id="PF00990">
    <property type="entry name" value="GGDEF"/>
    <property type="match status" value="1"/>
</dbReference>
<dbReference type="PROSITE" id="PS50887">
    <property type="entry name" value="GGDEF"/>
    <property type="match status" value="1"/>
</dbReference>
<feature type="transmembrane region" description="Helical" evidence="3">
    <location>
        <begin position="131"/>
        <end position="151"/>
    </location>
</feature>
<dbReference type="InterPro" id="IPR043128">
    <property type="entry name" value="Rev_trsase/Diguanyl_cyclase"/>
</dbReference>
<keyword evidence="6" id="KW-1185">Reference proteome</keyword>
<dbReference type="Proteomes" id="UP000657372">
    <property type="component" value="Unassembled WGS sequence"/>
</dbReference>
<evidence type="ECO:0000259" key="4">
    <source>
        <dbReference type="PROSITE" id="PS50887"/>
    </source>
</evidence>
<dbReference type="SMART" id="SM00267">
    <property type="entry name" value="GGDEF"/>
    <property type="match status" value="1"/>
</dbReference>
<comment type="caution">
    <text evidence="5">The sequence shown here is derived from an EMBL/GenBank/DDBJ whole genome shotgun (WGS) entry which is preliminary data.</text>
</comment>
<dbReference type="InterPro" id="IPR029787">
    <property type="entry name" value="Nucleotide_cyclase"/>
</dbReference>
<dbReference type="InterPro" id="IPR000160">
    <property type="entry name" value="GGDEF_dom"/>
</dbReference>
<keyword evidence="3" id="KW-0812">Transmembrane</keyword>
<feature type="transmembrane region" description="Helical" evidence="3">
    <location>
        <begin position="75"/>
        <end position="93"/>
    </location>
</feature>
<dbReference type="CDD" id="cd01949">
    <property type="entry name" value="GGDEF"/>
    <property type="match status" value="1"/>
</dbReference>
<dbReference type="PANTHER" id="PTHR45138:SF9">
    <property type="entry name" value="DIGUANYLATE CYCLASE DGCM-RELATED"/>
    <property type="match status" value="1"/>
</dbReference>
<keyword evidence="3" id="KW-1133">Transmembrane helix</keyword>
<dbReference type="EMBL" id="JADOEL010000017">
    <property type="protein sequence ID" value="MBF8179327.1"/>
    <property type="molecule type" value="Genomic_DNA"/>
</dbReference>
<accession>A0ABS0EYT4</accession>
<name>A0ABS0EYT4_9BURK</name>
<dbReference type="SUPFAM" id="SSF55073">
    <property type="entry name" value="Nucleotide cyclase"/>
    <property type="match status" value="1"/>
</dbReference>
<feature type="transmembrane region" description="Helical" evidence="3">
    <location>
        <begin position="157"/>
        <end position="175"/>
    </location>
</feature>
<dbReference type="EC" id="2.7.7.65" evidence="1"/>
<dbReference type="PANTHER" id="PTHR45138">
    <property type="entry name" value="REGULATORY COMPONENTS OF SENSORY TRANSDUCTION SYSTEM"/>
    <property type="match status" value="1"/>
</dbReference>
<keyword evidence="3" id="KW-0472">Membrane</keyword>
<feature type="transmembrane region" description="Helical" evidence="3">
    <location>
        <begin position="99"/>
        <end position="119"/>
    </location>
</feature>
<dbReference type="Gene3D" id="3.30.70.270">
    <property type="match status" value="1"/>
</dbReference>
<proteinExistence type="predicted"/>
<evidence type="ECO:0000256" key="1">
    <source>
        <dbReference type="ARBA" id="ARBA00012528"/>
    </source>
</evidence>
<gene>
    <name evidence="5" type="ORF">IXC47_16720</name>
</gene>
<reference evidence="5 6" key="1">
    <citation type="submission" date="2020-11" db="EMBL/GenBank/DDBJ databases">
        <title>WGS of Herminiimonas contaminans strain Marseille-Q4544 isolated from planarians Schmidtea mediterranea.</title>
        <authorList>
            <person name="Kangale L."/>
        </authorList>
    </citation>
    <scope>NUCLEOTIDE SEQUENCE [LARGE SCALE GENOMIC DNA]</scope>
    <source>
        <strain evidence="5 6">Marseille-Q4544</strain>
    </source>
</reference>
<evidence type="ECO:0000256" key="2">
    <source>
        <dbReference type="ARBA" id="ARBA00034247"/>
    </source>
</evidence>